<feature type="transmembrane region" description="Helical" evidence="1">
    <location>
        <begin position="254"/>
        <end position="275"/>
    </location>
</feature>
<keyword evidence="1" id="KW-1133">Transmembrane helix</keyword>
<sequence>MVSLATGISGGLVRAGVPTPTDTSAWIGPAVAAHAFLMICTFMGTVIGIERAVAAKLSLAFLGPATSGLAGIALLAGWPTAAAWLVLGASIAFVGVNMLIVKRQTAAHTVLLLVGAIAWATGCVLHALGAQGGAVVPWWFAFLVLTIAAERLEMTRLMQRRRGSATALYLVFSLMFFGCAFAGLWPVAGGAAFGASLCMLAVWLLCFDIARRTVRAHGLSRYMAICLLLGYLWLLVAGSAWAATSLGWPLRDTALHALGLGFVFSMVLGHAPVILPAIARVKVLFGWAYYLPLSLLHGSLVVRLVGPWIDFHSVTWGAIGNAVAIGAFLATVAGSAAAWHFKHTTSRTSRHGLPAKH</sequence>
<evidence type="ECO:0000313" key="2">
    <source>
        <dbReference type="EMBL" id="OWQ88977.1"/>
    </source>
</evidence>
<name>A0A246J8L8_9BURK</name>
<proteinExistence type="predicted"/>
<feature type="transmembrane region" description="Helical" evidence="1">
    <location>
        <begin position="59"/>
        <end position="76"/>
    </location>
</feature>
<feature type="transmembrane region" description="Helical" evidence="1">
    <location>
        <begin position="110"/>
        <end position="130"/>
    </location>
</feature>
<feature type="transmembrane region" description="Helical" evidence="1">
    <location>
        <begin position="82"/>
        <end position="101"/>
    </location>
</feature>
<feature type="transmembrane region" description="Helical" evidence="1">
    <location>
        <begin position="25"/>
        <end position="47"/>
    </location>
</feature>
<feature type="transmembrane region" description="Helical" evidence="1">
    <location>
        <begin position="191"/>
        <end position="210"/>
    </location>
</feature>
<feature type="transmembrane region" description="Helical" evidence="1">
    <location>
        <begin position="222"/>
        <end position="242"/>
    </location>
</feature>
<dbReference type="Proteomes" id="UP000197468">
    <property type="component" value="Unassembled WGS sequence"/>
</dbReference>
<accession>A0A246J8L8</accession>
<comment type="caution">
    <text evidence="2">The sequence shown here is derived from an EMBL/GenBank/DDBJ whole genome shotgun (WGS) entry which is preliminary data.</text>
</comment>
<feature type="transmembrane region" description="Helical" evidence="1">
    <location>
        <begin position="318"/>
        <end position="341"/>
    </location>
</feature>
<gene>
    <name evidence="2" type="ORF">CDN99_15255</name>
</gene>
<dbReference type="OrthoDB" id="9811974at2"/>
<evidence type="ECO:0000256" key="1">
    <source>
        <dbReference type="SAM" id="Phobius"/>
    </source>
</evidence>
<feature type="transmembrane region" description="Helical" evidence="1">
    <location>
        <begin position="136"/>
        <end position="154"/>
    </location>
</feature>
<dbReference type="EMBL" id="NIOF01000006">
    <property type="protein sequence ID" value="OWQ88977.1"/>
    <property type="molecule type" value="Genomic_DNA"/>
</dbReference>
<evidence type="ECO:0000313" key="3">
    <source>
        <dbReference type="Proteomes" id="UP000197468"/>
    </source>
</evidence>
<protein>
    <submittedName>
        <fullName evidence="2">Uncharacterized protein</fullName>
    </submittedName>
</protein>
<dbReference type="AlphaFoldDB" id="A0A246J8L8"/>
<keyword evidence="1" id="KW-0472">Membrane</keyword>
<reference evidence="2 3" key="1">
    <citation type="journal article" date="2008" name="Int. J. Syst. Evol. Microbiol.">
        <title>Description of Roseateles aquatilis sp. nov. and Roseateles terrae sp. nov., in the class Betaproteobacteria, and emended description of the genus Roseateles.</title>
        <authorList>
            <person name="Gomila M."/>
            <person name="Bowien B."/>
            <person name="Falsen E."/>
            <person name="Moore E.R."/>
            <person name="Lalucat J."/>
        </authorList>
    </citation>
    <scope>NUCLEOTIDE SEQUENCE [LARGE SCALE GENOMIC DNA]</scope>
    <source>
        <strain evidence="2 3">CCUG 48205</strain>
    </source>
</reference>
<feature type="transmembrane region" description="Helical" evidence="1">
    <location>
        <begin position="166"/>
        <end position="185"/>
    </location>
</feature>
<feature type="transmembrane region" description="Helical" evidence="1">
    <location>
        <begin position="287"/>
        <end position="306"/>
    </location>
</feature>
<keyword evidence="1" id="KW-0812">Transmembrane</keyword>
<keyword evidence="3" id="KW-1185">Reference proteome</keyword>
<organism evidence="2 3">
    <name type="scientific">Roseateles aquatilis</name>
    <dbReference type="NCBI Taxonomy" id="431061"/>
    <lineage>
        <taxon>Bacteria</taxon>
        <taxon>Pseudomonadati</taxon>
        <taxon>Pseudomonadota</taxon>
        <taxon>Betaproteobacteria</taxon>
        <taxon>Burkholderiales</taxon>
        <taxon>Sphaerotilaceae</taxon>
        <taxon>Roseateles</taxon>
    </lineage>
</organism>